<sequence>MKIDKTNFKFGRGKNERTAAFNLYMPLSVIADIKKRANKLNWKYGHYVAYVYENVAHPDPTKLTAIDELKKINHDQARLGNLLNAGLADTAVRANHEEMEQLLRAIRDTQTQIKAKVMAL</sequence>
<accession>A0A165ZZG0</accession>
<reference evidence="1 2" key="1">
    <citation type="journal article" date="2016" name="Front. Microbiol.">
        <title>Comparative Genomic Analysis Reveals a Diverse Repertoire of Genes Involved in Prokaryote-Eukaryote Interactions within the Pseudovibrio Genus.</title>
        <authorList>
            <person name="Romano S."/>
            <person name="Fernandez-Guerra A."/>
            <person name="Reen F.J."/>
            <person name="Glockner F.O."/>
            <person name="Crowley S.P."/>
            <person name="O'Sullivan O."/>
            <person name="Cotter P.D."/>
            <person name="Adams C."/>
            <person name="Dobson A.D."/>
            <person name="O'Gara F."/>
        </authorList>
    </citation>
    <scope>NUCLEOTIDE SEQUENCE [LARGE SCALE GENOMIC DNA]</scope>
    <source>
        <strain evidence="1 2">Ad2</strain>
    </source>
</reference>
<gene>
    <name evidence="1" type="ORF">PsAD2_01476</name>
</gene>
<evidence type="ECO:0008006" key="3">
    <source>
        <dbReference type="Google" id="ProtNLM"/>
    </source>
</evidence>
<keyword evidence="2" id="KW-1185">Reference proteome</keyword>
<dbReference type="OrthoDB" id="7860939at2"/>
<dbReference type="STRING" id="989403.SAMN05421798_1224"/>
<comment type="caution">
    <text evidence="1">The sequence shown here is derived from an EMBL/GenBank/DDBJ whole genome shotgun (WGS) entry which is preliminary data.</text>
</comment>
<dbReference type="PATRIC" id="fig|989403.3.peg.1573"/>
<dbReference type="RefSeq" id="WP_068004490.1">
    <property type="nucleotide sequence ID" value="NZ_FOFM01000022.1"/>
</dbReference>
<protein>
    <recommendedName>
        <fullName evidence="3">Bacterial mobilisation domain-containing protein</fullName>
    </recommendedName>
</protein>
<name>A0A165ZZG0_9HYPH</name>
<dbReference type="Proteomes" id="UP000076577">
    <property type="component" value="Unassembled WGS sequence"/>
</dbReference>
<dbReference type="AlphaFoldDB" id="A0A165ZZG0"/>
<proteinExistence type="predicted"/>
<evidence type="ECO:0000313" key="1">
    <source>
        <dbReference type="EMBL" id="KZL20433.1"/>
    </source>
</evidence>
<organism evidence="1 2">
    <name type="scientific">Pseudovibrio axinellae</name>
    <dbReference type="NCBI Taxonomy" id="989403"/>
    <lineage>
        <taxon>Bacteria</taxon>
        <taxon>Pseudomonadati</taxon>
        <taxon>Pseudomonadota</taxon>
        <taxon>Alphaproteobacteria</taxon>
        <taxon>Hyphomicrobiales</taxon>
        <taxon>Stappiaceae</taxon>
        <taxon>Pseudovibrio</taxon>
    </lineage>
</organism>
<evidence type="ECO:0000313" key="2">
    <source>
        <dbReference type="Proteomes" id="UP000076577"/>
    </source>
</evidence>
<dbReference type="EMBL" id="LMCB01000009">
    <property type="protein sequence ID" value="KZL20433.1"/>
    <property type="molecule type" value="Genomic_DNA"/>
</dbReference>